<dbReference type="Pfam" id="PF07727">
    <property type="entry name" value="RVT_2"/>
    <property type="match status" value="1"/>
</dbReference>
<dbReference type="Pfam" id="PF03732">
    <property type="entry name" value="Retrotrans_gag"/>
    <property type="match status" value="1"/>
</dbReference>
<dbReference type="InterPro" id="IPR013103">
    <property type="entry name" value="RVT_2"/>
</dbReference>
<evidence type="ECO:0000259" key="5">
    <source>
        <dbReference type="Pfam" id="PF14244"/>
    </source>
</evidence>
<dbReference type="CDD" id="cd09272">
    <property type="entry name" value="RNase_HI_RT_Ty1"/>
    <property type="match status" value="1"/>
</dbReference>
<keyword evidence="7" id="KW-1185">Reference proteome</keyword>
<dbReference type="InterPro" id="IPR004330">
    <property type="entry name" value="FAR1_DNA_bnd_dom"/>
</dbReference>
<dbReference type="SUPFAM" id="SSF56672">
    <property type="entry name" value="DNA/RNA polymerases"/>
    <property type="match status" value="1"/>
</dbReference>
<protein>
    <recommendedName>
        <fullName evidence="8">Protein FAR1-RELATED SEQUENCE</fullName>
    </recommendedName>
</protein>
<dbReference type="Pfam" id="PF14244">
    <property type="entry name" value="Retrotran_gag_3"/>
    <property type="match status" value="1"/>
</dbReference>
<reference evidence="7" key="1">
    <citation type="journal article" date="2017" name="Front. Plant Sci.">
        <title>Climate Clever Clovers: New Paradigm to Reduce the Environmental Footprint of Ruminants by Breeding Low Methanogenic Forages Utilizing Haplotype Variation.</title>
        <authorList>
            <person name="Kaur P."/>
            <person name="Appels R."/>
            <person name="Bayer P.E."/>
            <person name="Keeble-Gagnere G."/>
            <person name="Wang J."/>
            <person name="Hirakawa H."/>
            <person name="Shirasawa K."/>
            <person name="Vercoe P."/>
            <person name="Stefanova K."/>
            <person name="Durmic Z."/>
            <person name="Nichols P."/>
            <person name="Revell C."/>
            <person name="Isobe S.N."/>
            <person name="Edwards D."/>
            <person name="Erskine W."/>
        </authorList>
    </citation>
    <scope>NUCLEOTIDE SEQUENCE [LARGE SCALE GENOMIC DNA]</scope>
    <source>
        <strain evidence="7">cv. Daliak</strain>
    </source>
</reference>
<dbReference type="EMBL" id="DF973504">
    <property type="protein sequence ID" value="GAU32754.1"/>
    <property type="molecule type" value="Genomic_DNA"/>
</dbReference>
<dbReference type="InterPro" id="IPR018289">
    <property type="entry name" value="MULE_transposase_dom"/>
</dbReference>
<accession>A0A2Z6MJF1</accession>
<dbReference type="Proteomes" id="UP000242715">
    <property type="component" value="Unassembled WGS sequence"/>
</dbReference>
<feature type="domain" description="Reverse transcriptase Ty1/copia-type" evidence="3">
    <location>
        <begin position="407"/>
        <end position="480"/>
    </location>
</feature>
<evidence type="ECO:0000259" key="4">
    <source>
        <dbReference type="Pfam" id="PF10551"/>
    </source>
</evidence>
<feature type="domain" description="Retrotransposon Copia-like N-terminal" evidence="5">
    <location>
        <begin position="21"/>
        <end position="68"/>
    </location>
</feature>
<dbReference type="InterPro" id="IPR043502">
    <property type="entry name" value="DNA/RNA_pol_sf"/>
</dbReference>
<dbReference type="PANTHER" id="PTHR47718">
    <property type="entry name" value="OS01G0519700 PROTEIN"/>
    <property type="match status" value="1"/>
</dbReference>
<sequence>MPPRVAPPDPSIDHSSPFYVHPGDGPSSVTVSPLLTGSNYHSWSRAMKRALGAKMKLDFVDGSLPPPADAFDPSFRAWNRCNQLVSSWLLNSVSESIAQSVIFLENAVDIWNDLRERFSQGDLIRISELQRDIYDLKQENRSVTEFYSELKLLWEELDLYLPIPTCTCRVRCNCDAMRAARNNHLLLHTIRFLTGLNDNFSVVKSQILLMDPLPTMNKISINAAKFGKPSSSKSSSRGCSYCGKDNHVVENCFKKYGVPPHMKKSSSVNVVAEGSNTASSTTPAPSISQDQYDRLMSILQNSNLGSNTTASSNQVGSSMNSDHTSEIHKVSKLCHSHNYLIQFTGSKCLIQDQKNLRMIGSADEHEGLYHLNLTDRIAHVAAIDGTNFPTIPPSAIWHFRLGHPSHNDIVLTGTCLSEINRIKTILDTNFKIKDLGIVKYFLGLEVAHSKEGISVSQRKYCLDLLNDSGLLGSKPASTPLDPSIKLHNDNGKPFEDISLYRRLVGKLLYLTNTRPDIAYATQQLSQFLHNPTITHYKAACRVVRYLKHNPGRGLMFHRNLDIQIIGYSDADWAGCLDTRRSTSGYCFFLGSSLISWKAKKQLTISKSSSEAEYRALSSSTCELIWLLYLLKDLQIECTQLPVIFCDNQSALHIASNPVFHERTKHIEIDCHLVREKVQAGLLRLLPISTQDQLTDCLTKALPTAKFNHFIAKLGLLDIYQASACGRLLNIKIASSPSNNHEEASLANDDQVKSDLYNMQEDRMPKKGMLFYNINDAWKFWIDYGGRIGFGVRKQYTHHSKDGSGLATFCRFVCCKEGLRKPDKRDFKTIKPRPETRTGCQARIGLKNMGENWMVHDFVAEHNHMLHTQETTHMLSSQRKVSEIHCQQIDLADDAGLQQRSSFDLMSKEVGGRTNLGFTRLDQKNYLKKRRKSSLVNGEAGYLLQYFQKMSLDSPSFYHAYQMDVEDQITNVFWANARMLFDYGYFGDVVSLDSTYCTNSSHRPLAVFSGFNHHRKAVIFGAALLYDETAESYKWLFETFLEAHKQKTPRTVFTDQDQAMAKALVQANLIFLVTLRSACMGVMMKNNLKKVGEPFL</sequence>
<evidence type="ECO:0000259" key="3">
    <source>
        <dbReference type="Pfam" id="PF07727"/>
    </source>
</evidence>
<dbReference type="Pfam" id="PF10551">
    <property type="entry name" value="MULE"/>
    <property type="match status" value="1"/>
</dbReference>
<dbReference type="InterPro" id="IPR029472">
    <property type="entry name" value="Copia-like_N"/>
</dbReference>
<dbReference type="PANTHER" id="PTHR47718:SF2">
    <property type="entry name" value="PROTEIN FAR1-RELATED SEQUENCE 5-LIKE"/>
    <property type="match status" value="1"/>
</dbReference>
<name>A0A2Z6MJF1_TRISU</name>
<evidence type="ECO:0008006" key="8">
    <source>
        <dbReference type="Google" id="ProtNLM"/>
    </source>
</evidence>
<feature type="domain" description="MULE transposase" evidence="4">
    <location>
        <begin position="988"/>
        <end position="1065"/>
    </location>
</feature>
<evidence type="ECO:0000259" key="2">
    <source>
        <dbReference type="Pfam" id="PF03732"/>
    </source>
</evidence>
<evidence type="ECO:0000259" key="1">
    <source>
        <dbReference type="Pfam" id="PF03101"/>
    </source>
</evidence>
<evidence type="ECO:0000313" key="7">
    <source>
        <dbReference type="Proteomes" id="UP000242715"/>
    </source>
</evidence>
<dbReference type="OrthoDB" id="414945at2759"/>
<proteinExistence type="predicted"/>
<evidence type="ECO:0000313" key="6">
    <source>
        <dbReference type="EMBL" id="GAU32754.1"/>
    </source>
</evidence>
<feature type="domain" description="Retrotransposon gag" evidence="2">
    <location>
        <begin position="86"/>
        <end position="158"/>
    </location>
</feature>
<dbReference type="InterPro" id="IPR005162">
    <property type="entry name" value="Retrotrans_gag_dom"/>
</dbReference>
<gene>
    <name evidence="6" type="ORF">TSUD_323220</name>
</gene>
<organism evidence="6 7">
    <name type="scientific">Trifolium subterraneum</name>
    <name type="common">Subterranean clover</name>
    <dbReference type="NCBI Taxonomy" id="3900"/>
    <lineage>
        <taxon>Eukaryota</taxon>
        <taxon>Viridiplantae</taxon>
        <taxon>Streptophyta</taxon>
        <taxon>Embryophyta</taxon>
        <taxon>Tracheophyta</taxon>
        <taxon>Spermatophyta</taxon>
        <taxon>Magnoliopsida</taxon>
        <taxon>eudicotyledons</taxon>
        <taxon>Gunneridae</taxon>
        <taxon>Pentapetalae</taxon>
        <taxon>rosids</taxon>
        <taxon>fabids</taxon>
        <taxon>Fabales</taxon>
        <taxon>Fabaceae</taxon>
        <taxon>Papilionoideae</taxon>
        <taxon>50 kb inversion clade</taxon>
        <taxon>NPAAA clade</taxon>
        <taxon>Hologalegina</taxon>
        <taxon>IRL clade</taxon>
        <taxon>Trifolieae</taxon>
        <taxon>Trifolium</taxon>
    </lineage>
</organism>
<dbReference type="AlphaFoldDB" id="A0A2Z6MJF1"/>
<feature type="domain" description="FAR1" evidence="1">
    <location>
        <begin position="778"/>
        <end position="866"/>
    </location>
</feature>
<dbReference type="Pfam" id="PF03101">
    <property type="entry name" value="FAR1"/>
    <property type="match status" value="1"/>
</dbReference>